<evidence type="ECO:0000313" key="2">
    <source>
        <dbReference type="Proteomes" id="UP001227126"/>
    </source>
</evidence>
<protein>
    <submittedName>
        <fullName evidence="1">Uncharacterized protein</fullName>
    </submittedName>
</protein>
<name>A0ABT7FJ76_9RHOB</name>
<evidence type="ECO:0000313" key="1">
    <source>
        <dbReference type="EMBL" id="MDK3075147.1"/>
    </source>
</evidence>
<dbReference type="RefSeq" id="WP_284487078.1">
    <property type="nucleotide sequence ID" value="NZ_JASNJE010000031.1"/>
</dbReference>
<organism evidence="1 2">
    <name type="scientific">Sedimentitalea xiamensis</name>
    <dbReference type="NCBI Taxonomy" id="3050037"/>
    <lineage>
        <taxon>Bacteria</taxon>
        <taxon>Pseudomonadati</taxon>
        <taxon>Pseudomonadota</taxon>
        <taxon>Alphaproteobacteria</taxon>
        <taxon>Rhodobacterales</taxon>
        <taxon>Paracoccaceae</taxon>
        <taxon>Sedimentitalea</taxon>
    </lineage>
</organism>
<gene>
    <name evidence="1" type="ORF">QO034_18830</name>
</gene>
<comment type="caution">
    <text evidence="1">The sequence shown here is derived from an EMBL/GenBank/DDBJ whole genome shotgun (WGS) entry which is preliminary data.</text>
</comment>
<dbReference type="EMBL" id="JASNJE010000031">
    <property type="protein sequence ID" value="MDK3075147.1"/>
    <property type="molecule type" value="Genomic_DNA"/>
</dbReference>
<reference evidence="1 2" key="1">
    <citation type="submission" date="2023-05" db="EMBL/GenBank/DDBJ databases">
        <title>Sedimentitalea sp. nov. JM2-8.</title>
        <authorList>
            <person name="Huang J."/>
        </authorList>
    </citation>
    <scope>NUCLEOTIDE SEQUENCE [LARGE SCALE GENOMIC DNA]</scope>
    <source>
        <strain evidence="1 2">JM2-8</strain>
    </source>
</reference>
<keyword evidence="2" id="KW-1185">Reference proteome</keyword>
<dbReference type="Proteomes" id="UP001227126">
    <property type="component" value="Unassembled WGS sequence"/>
</dbReference>
<proteinExistence type="predicted"/>
<accession>A0ABT7FJ76</accession>
<sequence>MALTFPRTDILTGLDFSPQTEPFKPMWRQEVSRTAGGVTIVKNIGPLLWKANYATIPIRTAEAGEVEADLLSLQGGVKTFEGYDPRHPLPASDKVSALTGVTVSFISPNMERMQIIGVPVGFVLTKGDWISVDDGVNLNLLKVVETKSADGTGEVAQFTVAPFVPVSISVGDPVTLRYPCARWMIDKDSVQRVPASALHERIVFSATQVIE</sequence>